<dbReference type="RefSeq" id="WP_127707470.1">
    <property type="nucleotide sequence ID" value="NZ_SACO01000003.1"/>
</dbReference>
<sequence length="192" mass="21036">MGSGRIVVGEANEQAVLGLTHPDDWPFRTAVLLGPPRSGKSLLARWFAEQGGGEVVDDADRADETDLFHHWNRAQEAGTSLLLTATLREGGWPIALPDLRSRLGAALWLEIGVPDDAMMMDLISVHCEARGLPLGEDAWRYLSSRCERSHQGAERLVAAIDRISLERKAAAGPSIWREALDEINGPDEPRLL</sequence>
<organism evidence="1 2">
    <name type="scientific">Novosphingobium umbonatum</name>
    <dbReference type="NCBI Taxonomy" id="1908524"/>
    <lineage>
        <taxon>Bacteria</taxon>
        <taxon>Pseudomonadati</taxon>
        <taxon>Pseudomonadota</taxon>
        <taxon>Alphaproteobacteria</taxon>
        <taxon>Sphingomonadales</taxon>
        <taxon>Sphingomonadaceae</taxon>
        <taxon>Novosphingobium</taxon>
    </lineage>
</organism>
<name>A0A3S2V8R4_9SPHN</name>
<accession>A0A3S2V8R4</accession>
<dbReference type="EMBL" id="SACO01000003">
    <property type="protein sequence ID" value="RVU06503.1"/>
    <property type="molecule type" value="Genomic_DNA"/>
</dbReference>
<dbReference type="AlphaFoldDB" id="A0A3S2V8R4"/>
<keyword evidence="2" id="KW-1185">Reference proteome</keyword>
<protein>
    <submittedName>
        <fullName evidence="1">ATPase</fullName>
    </submittedName>
</protein>
<evidence type="ECO:0000313" key="2">
    <source>
        <dbReference type="Proteomes" id="UP000282837"/>
    </source>
</evidence>
<dbReference type="OrthoDB" id="7390113at2"/>
<gene>
    <name evidence="1" type="ORF">EOE18_06450</name>
</gene>
<evidence type="ECO:0000313" key="1">
    <source>
        <dbReference type="EMBL" id="RVU06503.1"/>
    </source>
</evidence>
<dbReference type="SUPFAM" id="SSF52540">
    <property type="entry name" value="P-loop containing nucleoside triphosphate hydrolases"/>
    <property type="match status" value="1"/>
</dbReference>
<proteinExistence type="predicted"/>
<dbReference type="Gene3D" id="1.10.8.60">
    <property type="match status" value="1"/>
</dbReference>
<comment type="caution">
    <text evidence="1">The sequence shown here is derived from an EMBL/GenBank/DDBJ whole genome shotgun (WGS) entry which is preliminary data.</text>
</comment>
<dbReference type="Proteomes" id="UP000282837">
    <property type="component" value="Unassembled WGS sequence"/>
</dbReference>
<dbReference type="InterPro" id="IPR027417">
    <property type="entry name" value="P-loop_NTPase"/>
</dbReference>
<reference evidence="1 2" key="1">
    <citation type="submission" date="2019-01" db="EMBL/GenBank/DDBJ databases">
        <authorList>
            <person name="Chen W.-M."/>
        </authorList>
    </citation>
    <scope>NUCLEOTIDE SEQUENCE [LARGE SCALE GENOMIC DNA]</scope>
    <source>
        <strain evidence="1 2">FSY-9</strain>
    </source>
</reference>